<sequence length="255" mass="29058">MNQAAEKLTSTSSSPRSTGTVRLKVEDGGLRSRRVAVQRRRDWNERAVRSLNLAVAAIGLVLTAPLQLVIAILVKLSSPGPVFYTQDRVGIDRRRGEPTPEQLSRRIQDHGGRLFRIYKFRTMRPAAPTANQVWAAENDPRITKIGGILRKYRLDELPQLWNVLKGDMNIVGPRPEQPEIFKNLRDQVDAYPRRQRVLPGITGLAQVSHHYDRSVDDVRTKVRYDLEYIHRRSLVEDLRIMARTLPVMVGKKGSL</sequence>
<evidence type="ECO:0000259" key="4">
    <source>
        <dbReference type="Pfam" id="PF02397"/>
    </source>
</evidence>
<evidence type="ECO:0000313" key="5">
    <source>
        <dbReference type="EMBL" id="MEK9501853.1"/>
    </source>
</evidence>
<keyword evidence="5" id="KW-0808">Transferase</keyword>
<organism evidence="5 6">
    <name type="scientific">Gaopeijia maritima</name>
    <dbReference type="NCBI Taxonomy" id="3119007"/>
    <lineage>
        <taxon>Bacteria</taxon>
        <taxon>Pseudomonadati</taxon>
        <taxon>Gemmatimonadota</taxon>
        <taxon>Longimicrobiia</taxon>
        <taxon>Gaopeijiales</taxon>
        <taxon>Gaopeijiaceae</taxon>
        <taxon>Gaopeijia</taxon>
    </lineage>
</organism>
<dbReference type="GO" id="GO:0016740">
    <property type="term" value="F:transferase activity"/>
    <property type="evidence" value="ECO:0007669"/>
    <property type="project" value="UniProtKB-KW"/>
</dbReference>
<comment type="similarity">
    <text evidence="1">Belongs to the bacterial sugar transferase family.</text>
</comment>
<proteinExistence type="inferred from homology"/>
<name>A0ABU9EAV9_9BACT</name>
<dbReference type="EC" id="2.7.8.-" evidence="5"/>
<evidence type="ECO:0000313" key="6">
    <source>
        <dbReference type="Proteomes" id="UP001484239"/>
    </source>
</evidence>
<feature type="compositionally biased region" description="Low complexity" evidence="2">
    <location>
        <begin position="9"/>
        <end position="20"/>
    </location>
</feature>
<dbReference type="Pfam" id="PF02397">
    <property type="entry name" value="Bac_transf"/>
    <property type="match status" value="2"/>
</dbReference>
<feature type="region of interest" description="Disordered" evidence="2">
    <location>
        <begin position="1"/>
        <end position="22"/>
    </location>
</feature>
<protein>
    <submittedName>
        <fullName evidence="5">Sugar transferase</fullName>
        <ecNumber evidence="5">2.7.8.-</ecNumber>
    </submittedName>
</protein>
<gene>
    <name evidence="5" type="ORF">WI372_12750</name>
</gene>
<keyword evidence="3" id="KW-0812">Transmembrane</keyword>
<feature type="domain" description="Bacterial sugar transferase" evidence="4">
    <location>
        <begin position="49"/>
        <end position="94"/>
    </location>
</feature>
<accession>A0ABU9EAV9</accession>
<feature type="transmembrane region" description="Helical" evidence="3">
    <location>
        <begin position="50"/>
        <end position="74"/>
    </location>
</feature>
<dbReference type="EMBL" id="JBBHLI010000007">
    <property type="protein sequence ID" value="MEK9501853.1"/>
    <property type="molecule type" value="Genomic_DNA"/>
</dbReference>
<dbReference type="Proteomes" id="UP001484239">
    <property type="component" value="Unassembled WGS sequence"/>
</dbReference>
<dbReference type="InterPro" id="IPR003362">
    <property type="entry name" value="Bact_transf"/>
</dbReference>
<keyword evidence="6" id="KW-1185">Reference proteome</keyword>
<dbReference type="PANTHER" id="PTHR30576">
    <property type="entry name" value="COLANIC BIOSYNTHESIS UDP-GLUCOSE LIPID CARRIER TRANSFERASE"/>
    <property type="match status" value="1"/>
</dbReference>
<evidence type="ECO:0000256" key="1">
    <source>
        <dbReference type="ARBA" id="ARBA00006464"/>
    </source>
</evidence>
<comment type="caution">
    <text evidence="5">The sequence shown here is derived from an EMBL/GenBank/DDBJ whole genome shotgun (WGS) entry which is preliminary data.</text>
</comment>
<evidence type="ECO:0000256" key="2">
    <source>
        <dbReference type="SAM" id="MobiDB-lite"/>
    </source>
</evidence>
<dbReference type="RefSeq" id="WP_405287215.1">
    <property type="nucleotide sequence ID" value="NZ_JBBHLI010000007.1"/>
</dbReference>
<evidence type="ECO:0000256" key="3">
    <source>
        <dbReference type="SAM" id="Phobius"/>
    </source>
</evidence>
<feature type="domain" description="Bacterial sugar transferase" evidence="4">
    <location>
        <begin position="110"/>
        <end position="249"/>
    </location>
</feature>
<dbReference type="PANTHER" id="PTHR30576:SF0">
    <property type="entry name" value="UNDECAPRENYL-PHOSPHATE N-ACETYLGALACTOSAMINYL 1-PHOSPHATE TRANSFERASE-RELATED"/>
    <property type="match status" value="1"/>
</dbReference>
<keyword evidence="3" id="KW-0472">Membrane</keyword>
<keyword evidence="3" id="KW-1133">Transmembrane helix</keyword>
<reference evidence="5 6" key="1">
    <citation type="submission" date="2024-02" db="EMBL/GenBank/DDBJ databases">
        <title>A novel Gemmatimonadota bacterium.</title>
        <authorList>
            <person name="Du Z.-J."/>
            <person name="Ye Y.-Q."/>
        </authorList>
    </citation>
    <scope>NUCLEOTIDE SEQUENCE [LARGE SCALE GENOMIC DNA]</scope>
    <source>
        <strain evidence="5 6">DH-20</strain>
    </source>
</reference>